<gene>
    <name evidence="3" type="ORF">VKT23_004625</name>
</gene>
<keyword evidence="4" id="KW-1185">Reference proteome</keyword>
<feature type="compositionally biased region" description="Acidic residues" evidence="1">
    <location>
        <begin position="122"/>
        <end position="145"/>
    </location>
</feature>
<protein>
    <recommendedName>
        <fullName evidence="2">DUF6532 domain-containing protein</fullName>
    </recommendedName>
</protein>
<evidence type="ECO:0000313" key="4">
    <source>
        <dbReference type="Proteomes" id="UP001498398"/>
    </source>
</evidence>
<comment type="caution">
    <text evidence="3">The sequence shown here is derived from an EMBL/GenBank/DDBJ whole genome shotgun (WGS) entry which is preliminary data.</text>
</comment>
<name>A0ABR1JX68_9AGAR</name>
<dbReference type="EMBL" id="JBANRG010000004">
    <property type="protein sequence ID" value="KAK7467572.1"/>
    <property type="molecule type" value="Genomic_DNA"/>
</dbReference>
<dbReference type="Pfam" id="PF20149">
    <property type="entry name" value="DUF6532"/>
    <property type="match status" value="1"/>
</dbReference>
<organism evidence="3 4">
    <name type="scientific">Marasmiellus scandens</name>
    <dbReference type="NCBI Taxonomy" id="2682957"/>
    <lineage>
        <taxon>Eukaryota</taxon>
        <taxon>Fungi</taxon>
        <taxon>Dikarya</taxon>
        <taxon>Basidiomycota</taxon>
        <taxon>Agaricomycotina</taxon>
        <taxon>Agaricomycetes</taxon>
        <taxon>Agaricomycetidae</taxon>
        <taxon>Agaricales</taxon>
        <taxon>Marasmiineae</taxon>
        <taxon>Omphalotaceae</taxon>
        <taxon>Marasmiellus</taxon>
    </lineage>
</organism>
<evidence type="ECO:0000259" key="2">
    <source>
        <dbReference type="Pfam" id="PF20149"/>
    </source>
</evidence>
<sequence length="170" mass="19547">MQDPIKRHGVYRNPLISKVVEAILELMTSVDYEEELANGIPLPVISFAILTIEQALEEWQTGKFVQKRICTTGYHSLRFSQHLRTLQALDVRAQKNLRERLLVEARYDVLLLTERDLIYAAEEAEDEEYNENEESEVLEGDDEYGGNDKDENGDSEDDQDDDDGFHTPSL</sequence>
<feature type="compositionally biased region" description="Acidic residues" evidence="1">
    <location>
        <begin position="153"/>
        <end position="163"/>
    </location>
</feature>
<accession>A0ABR1JX68</accession>
<feature type="domain" description="DUF6532" evidence="2">
    <location>
        <begin position="5"/>
        <end position="88"/>
    </location>
</feature>
<proteinExistence type="predicted"/>
<dbReference type="InterPro" id="IPR045341">
    <property type="entry name" value="DUF6532"/>
</dbReference>
<evidence type="ECO:0000313" key="3">
    <source>
        <dbReference type="EMBL" id="KAK7467572.1"/>
    </source>
</evidence>
<evidence type="ECO:0000256" key="1">
    <source>
        <dbReference type="SAM" id="MobiDB-lite"/>
    </source>
</evidence>
<feature type="region of interest" description="Disordered" evidence="1">
    <location>
        <begin position="122"/>
        <end position="170"/>
    </location>
</feature>
<reference evidence="3 4" key="1">
    <citation type="submission" date="2024-01" db="EMBL/GenBank/DDBJ databases">
        <title>A draft genome for the cacao thread blight pathogen Marasmiellus scandens.</title>
        <authorList>
            <person name="Baruah I.K."/>
            <person name="Leung J."/>
            <person name="Bukari Y."/>
            <person name="Amoako-Attah I."/>
            <person name="Meinhardt L.W."/>
            <person name="Bailey B.A."/>
            <person name="Cohen S.P."/>
        </authorList>
    </citation>
    <scope>NUCLEOTIDE SEQUENCE [LARGE SCALE GENOMIC DNA]</scope>
    <source>
        <strain evidence="3 4">GH-19</strain>
    </source>
</reference>
<dbReference type="Proteomes" id="UP001498398">
    <property type="component" value="Unassembled WGS sequence"/>
</dbReference>